<sequence length="81" mass="9240">MSFISSATIWAPFYDYSRLFLSSDQRHPSLQQPTLSSLERPTPSSTPGTFGHCSTNSSYNDHLLLGFSTLYLFFWVTEVRL</sequence>
<name>A0A0V0H5N0_SOLCH</name>
<accession>A0A0V0H5N0</accession>
<dbReference type="EMBL" id="GEDG01026068">
    <property type="protein sequence ID" value="JAP14795.1"/>
    <property type="molecule type" value="Transcribed_RNA"/>
</dbReference>
<protein>
    <submittedName>
        <fullName evidence="2">Putative ovule protein</fullName>
    </submittedName>
</protein>
<organism evidence="2">
    <name type="scientific">Solanum chacoense</name>
    <name type="common">Chaco potato</name>
    <dbReference type="NCBI Taxonomy" id="4108"/>
    <lineage>
        <taxon>Eukaryota</taxon>
        <taxon>Viridiplantae</taxon>
        <taxon>Streptophyta</taxon>
        <taxon>Embryophyta</taxon>
        <taxon>Tracheophyta</taxon>
        <taxon>Spermatophyta</taxon>
        <taxon>Magnoliopsida</taxon>
        <taxon>eudicotyledons</taxon>
        <taxon>Gunneridae</taxon>
        <taxon>Pentapetalae</taxon>
        <taxon>asterids</taxon>
        <taxon>lamiids</taxon>
        <taxon>Solanales</taxon>
        <taxon>Solanaceae</taxon>
        <taxon>Solanoideae</taxon>
        <taxon>Solaneae</taxon>
        <taxon>Solanum</taxon>
    </lineage>
</organism>
<proteinExistence type="predicted"/>
<reference evidence="2" key="1">
    <citation type="submission" date="2015-12" db="EMBL/GenBank/DDBJ databases">
        <title>Gene expression during late stages of embryo sac development: a critical building block for successful pollen-pistil interactions.</title>
        <authorList>
            <person name="Liu Y."/>
            <person name="Joly V."/>
            <person name="Sabar M."/>
            <person name="Matton D.P."/>
        </authorList>
    </citation>
    <scope>NUCLEOTIDE SEQUENCE</scope>
</reference>
<dbReference type="AlphaFoldDB" id="A0A0V0H5N0"/>
<evidence type="ECO:0000256" key="1">
    <source>
        <dbReference type="SAM" id="MobiDB-lite"/>
    </source>
</evidence>
<evidence type="ECO:0000313" key="2">
    <source>
        <dbReference type="EMBL" id="JAP14795.1"/>
    </source>
</evidence>
<feature type="region of interest" description="Disordered" evidence="1">
    <location>
        <begin position="28"/>
        <end position="51"/>
    </location>
</feature>